<sequence>MTSTTHPSTHNGGIKMTTLSPSKPWGLTRATPHLPEEPLPWVETWLDPVTQVTVFLDEHGHPVDITAGGTSRSFATVSMSRPHDGGKNAPQVADDSPNDIEKD</sequence>
<accession>A0A4R4NTN5</accession>
<dbReference type="InterPro" id="IPR025843">
    <property type="entry name" value="Actino_peptide"/>
</dbReference>
<dbReference type="RefSeq" id="WP_132328328.1">
    <property type="nucleotide sequence ID" value="NZ_SMJZ01000001.1"/>
</dbReference>
<dbReference type="AlphaFoldDB" id="A0A4R4NTN5"/>
<feature type="region of interest" description="Disordered" evidence="1">
    <location>
        <begin position="62"/>
        <end position="103"/>
    </location>
</feature>
<dbReference type="OrthoDB" id="3831512at2"/>
<feature type="compositionally biased region" description="Polar residues" evidence="1">
    <location>
        <begin position="68"/>
        <end position="79"/>
    </location>
</feature>
<evidence type="ECO:0000313" key="2">
    <source>
        <dbReference type="EMBL" id="TDC11383.1"/>
    </source>
</evidence>
<feature type="region of interest" description="Disordered" evidence="1">
    <location>
        <begin position="1"/>
        <end position="30"/>
    </location>
</feature>
<reference evidence="2 3" key="1">
    <citation type="submission" date="2019-02" db="EMBL/GenBank/DDBJ databases">
        <title>Draft genome sequences of novel Actinobacteria.</title>
        <authorList>
            <person name="Sahin N."/>
            <person name="Ay H."/>
            <person name="Saygin H."/>
        </authorList>
    </citation>
    <scope>NUCLEOTIDE SEQUENCE [LARGE SCALE GENOMIC DNA]</scope>
    <source>
        <strain evidence="2 3">KC201</strain>
    </source>
</reference>
<proteinExistence type="predicted"/>
<feature type="compositionally biased region" description="Polar residues" evidence="1">
    <location>
        <begin position="1"/>
        <end position="21"/>
    </location>
</feature>
<dbReference type="Proteomes" id="UP000295157">
    <property type="component" value="Unassembled WGS sequence"/>
</dbReference>
<comment type="caution">
    <text evidence="2">The sequence shown here is derived from an EMBL/GenBank/DDBJ whole genome shotgun (WGS) entry which is preliminary data.</text>
</comment>
<evidence type="ECO:0000313" key="3">
    <source>
        <dbReference type="Proteomes" id="UP000295157"/>
    </source>
</evidence>
<evidence type="ECO:0000256" key="1">
    <source>
        <dbReference type="SAM" id="MobiDB-lite"/>
    </source>
</evidence>
<dbReference type="InterPro" id="IPR026496">
    <property type="entry name" value="GRASP_targ"/>
</dbReference>
<dbReference type="NCBIfam" id="TIGR04186">
    <property type="entry name" value="GRASP_targ"/>
    <property type="match status" value="1"/>
</dbReference>
<name>A0A4R4NTN5_9ACTN</name>
<gene>
    <name evidence="2" type="primary">tgmA</name>
    <name evidence="2" type="ORF">E1267_00050</name>
</gene>
<dbReference type="EMBL" id="SMJZ01000001">
    <property type="protein sequence ID" value="TDC11383.1"/>
    <property type="molecule type" value="Genomic_DNA"/>
</dbReference>
<dbReference type="Pfam" id="PF14408">
    <property type="entry name" value="Actino_peptide"/>
    <property type="match status" value="1"/>
</dbReference>
<keyword evidence="3" id="KW-1185">Reference proteome</keyword>
<protein>
    <submittedName>
        <fullName evidence="2">Putative ATP-grasp-modified RiPP</fullName>
    </submittedName>
</protein>
<organism evidence="2 3">
    <name type="scientific">Nonomuraea longispora</name>
    <dbReference type="NCBI Taxonomy" id="1848320"/>
    <lineage>
        <taxon>Bacteria</taxon>
        <taxon>Bacillati</taxon>
        <taxon>Actinomycetota</taxon>
        <taxon>Actinomycetes</taxon>
        <taxon>Streptosporangiales</taxon>
        <taxon>Streptosporangiaceae</taxon>
        <taxon>Nonomuraea</taxon>
    </lineage>
</organism>